<dbReference type="InterPro" id="IPR051276">
    <property type="entry name" value="Saccharopine_DH-like_oxidrdct"/>
</dbReference>
<dbReference type="Pfam" id="PF03435">
    <property type="entry name" value="Sacchrp_dh_NADP"/>
    <property type="match status" value="1"/>
</dbReference>
<organism evidence="3 4">
    <name type="scientific">Pseudohaliea rubra DSM 19751</name>
    <dbReference type="NCBI Taxonomy" id="1265313"/>
    <lineage>
        <taxon>Bacteria</taxon>
        <taxon>Pseudomonadati</taxon>
        <taxon>Pseudomonadota</taxon>
        <taxon>Gammaproteobacteria</taxon>
        <taxon>Cellvibrionales</taxon>
        <taxon>Halieaceae</taxon>
        <taxon>Pseudohaliea</taxon>
    </lineage>
</organism>
<evidence type="ECO:0000313" key="4">
    <source>
        <dbReference type="Proteomes" id="UP000029640"/>
    </source>
</evidence>
<name>A0A095X2S2_9GAMM</name>
<dbReference type="OrthoDB" id="4420885at2"/>
<evidence type="ECO:0000256" key="1">
    <source>
        <dbReference type="SAM" id="MobiDB-lite"/>
    </source>
</evidence>
<feature type="domain" description="Saccharopine dehydrogenase NADP binding" evidence="2">
    <location>
        <begin position="9"/>
        <end position="137"/>
    </location>
</feature>
<dbReference type="PATRIC" id="fig|1265313.6.peg.233"/>
<evidence type="ECO:0000313" key="3">
    <source>
        <dbReference type="EMBL" id="KGE05159.1"/>
    </source>
</evidence>
<keyword evidence="4" id="KW-1185">Reference proteome</keyword>
<dbReference type="InterPro" id="IPR005097">
    <property type="entry name" value="Sacchrp_dh_NADP-bd"/>
</dbReference>
<accession>A0A095X2S2</accession>
<dbReference type="Gene3D" id="3.40.50.720">
    <property type="entry name" value="NAD(P)-binding Rossmann-like Domain"/>
    <property type="match status" value="1"/>
</dbReference>
<dbReference type="GO" id="GO:0009247">
    <property type="term" value="P:glycolipid biosynthetic process"/>
    <property type="evidence" value="ECO:0007669"/>
    <property type="project" value="TreeGrafter"/>
</dbReference>
<sequence length="404" mass="43247">MAARDFDLVLWGATGFTGRLVAEHLAAHYGHGHQLRWAIGGRSRDKLETLAAALADDSGTPALVTGDSDDADSMAALAARTRVVCSTVGPYARHGTPLVAACADAGTHYCDLTGEVPWMATTIEQFGDRAAASGARIVHSCGFDSVPSDLGTWFVQREMLSRHGVAGRRVHGRVGRSRGGASGGTVASLLGVMEAARRDRRIRRLLSDPYSLNPPGAPRGPDRDDSLRPYYDPVFRQWTGPFVMAAINTRVVRRSNALLAFPWGEDFAYDERQLCRSRAQATLLAGAIGGAMAAMAVGPTRRLAGHFLPSPGEGPDAEERQNGFFELFLHAQHPEDPSLDLRARVSGDRDPGYGATSRMLGEAAASLALDDLPVRGGIWTPATAFGDALLARLHDRAGLRFELV</sequence>
<evidence type="ECO:0000259" key="2">
    <source>
        <dbReference type="Pfam" id="PF03435"/>
    </source>
</evidence>
<dbReference type="AlphaFoldDB" id="A0A095X2S2"/>
<reference evidence="3 4" key="1">
    <citation type="journal article" date="2014" name="Genome Announc.">
        <title>Genome Sequence of Gammaproteobacterial Pseudohaliea rubra Type Strain DSM 19751, Isolated from Coastal Seawater of the Mediterranean Sea.</title>
        <authorList>
            <person name="Spring S."/>
            <person name="Fiebig A."/>
            <person name="Riedel T."/>
            <person name="Goker M."/>
            <person name="Klenk H.P."/>
        </authorList>
    </citation>
    <scope>NUCLEOTIDE SEQUENCE [LARGE SCALE GENOMIC DNA]</scope>
    <source>
        <strain evidence="3 4">DSM 19751</strain>
    </source>
</reference>
<gene>
    <name evidence="3" type="ORF">HRUBRA_00233</name>
</gene>
<dbReference type="SUPFAM" id="SSF51735">
    <property type="entry name" value="NAD(P)-binding Rossmann-fold domains"/>
    <property type="match status" value="1"/>
</dbReference>
<dbReference type="eggNOG" id="COG3268">
    <property type="taxonomic scope" value="Bacteria"/>
</dbReference>
<dbReference type="EMBL" id="AUVB01000011">
    <property type="protein sequence ID" value="KGE05159.1"/>
    <property type="molecule type" value="Genomic_DNA"/>
</dbReference>
<dbReference type="GO" id="GO:0005886">
    <property type="term" value="C:plasma membrane"/>
    <property type="evidence" value="ECO:0007669"/>
    <property type="project" value="TreeGrafter"/>
</dbReference>
<dbReference type="PANTHER" id="PTHR12286:SF5">
    <property type="entry name" value="SACCHAROPINE DEHYDROGENASE-LIKE OXIDOREDUCTASE"/>
    <property type="match status" value="1"/>
</dbReference>
<dbReference type="STRING" id="1265313.HRUBRA_00233"/>
<dbReference type="Proteomes" id="UP000029640">
    <property type="component" value="Unassembled WGS sequence"/>
</dbReference>
<dbReference type="InterPro" id="IPR036291">
    <property type="entry name" value="NAD(P)-bd_dom_sf"/>
</dbReference>
<dbReference type="PANTHER" id="PTHR12286">
    <property type="entry name" value="SACCHAROPINE DEHYDROGENASE-LIKE OXIDOREDUCTASE"/>
    <property type="match status" value="1"/>
</dbReference>
<protein>
    <submittedName>
        <fullName evidence="3">Putative membrane protein</fullName>
    </submittedName>
</protein>
<feature type="region of interest" description="Disordered" evidence="1">
    <location>
        <begin position="207"/>
        <end position="226"/>
    </location>
</feature>
<dbReference type="HOGENOM" id="CLU_031002_0_2_6"/>
<comment type="caution">
    <text evidence="3">The sequence shown here is derived from an EMBL/GenBank/DDBJ whole genome shotgun (WGS) entry which is preliminary data.</text>
</comment>
<dbReference type="RefSeq" id="WP_035518092.1">
    <property type="nucleotide sequence ID" value="NZ_KN234801.1"/>
</dbReference>
<proteinExistence type="predicted"/>